<dbReference type="Gene3D" id="1.10.238.10">
    <property type="entry name" value="EF-hand"/>
    <property type="match status" value="1"/>
</dbReference>
<protein>
    <recommendedName>
        <fullName evidence="3">EF-hand domain-containing protein</fullName>
    </recommendedName>
</protein>
<dbReference type="GO" id="GO:0005509">
    <property type="term" value="F:calcium ion binding"/>
    <property type="evidence" value="ECO:0007669"/>
    <property type="project" value="InterPro"/>
</dbReference>
<dbReference type="PROSITE" id="PS50222">
    <property type="entry name" value="EF_HAND_2"/>
    <property type="match status" value="2"/>
</dbReference>
<dbReference type="EMBL" id="HBIW01013814">
    <property type="protein sequence ID" value="CAE0696421.1"/>
    <property type="molecule type" value="Transcribed_RNA"/>
</dbReference>
<organism evidence="4">
    <name type="scientific">Pelagomonas calceolata</name>
    <dbReference type="NCBI Taxonomy" id="35677"/>
    <lineage>
        <taxon>Eukaryota</taxon>
        <taxon>Sar</taxon>
        <taxon>Stramenopiles</taxon>
        <taxon>Ochrophyta</taxon>
        <taxon>Pelagophyceae</taxon>
        <taxon>Pelagomonadales</taxon>
        <taxon>Pelagomonadaceae</taxon>
        <taxon>Pelagomonas</taxon>
    </lineage>
</organism>
<dbReference type="InterPro" id="IPR011992">
    <property type="entry name" value="EF-hand-dom_pair"/>
</dbReference>
<evidence type="ECO:0000256" key="1">
    <source>
        <dbReference type="ARBA" id="ARBA00022837"/>
    </source>
</evidence>
<dbReference type="SUPFAM" id="SSF47473">
    <property type="entry name" value="EF-hand"/>
    <property type="match status" value="1"/>
</dbReference>
<evidence type="ECO:0000259" key="3">
    <source>
        <dbReference type="PROSITE" id="PS50222"/>
    </source>
</evidence>
<name>A0A7S4E891_9STRA</name>
<dbReference type="PROSITE" id="PS00018">
    <property type="entry name" value="EF_HAND_1"/>
    <property type="match status" value="2"/>
</dbReference>
<dbReference type="Pfam" id="PF13499">
    <property type="entry name" value="EF-hand_7"/>
    <property type="match status" value="1"/>
</dbReference>
<reference evidence="4" key="1">
    <citation type="submission" date="2021-01" db="EMBL/GenBank/DDBJ databases">
        <authorList>
            <person name="Corre E."/>
            <person name="Pelletier E."/>
            <person name="Niang G."/>
            <person name="Scheremetjew M."/>
            <person name="Finn R."/>
            <person name="Kale V."/>
            <person name="Holt S."/>
            <person name="Cochrane G."/>
            <person name="Meng A."/>
            <person name="Brown T."/>
            <person name="Cohen L."/>
        </authorList>
    </citation>
    <scope>NUCLEOTIDE SEQUENCE</scope>
    <source>
        <strain evidence="4">CCMP1756</strain>
    </source>
</reference>
<feature type="domain" description="EF-hand" evidence="3">
    <location>
        <begin position="136"/>
        <end position="171"/>
    </location>
</feature>
<sequence>MPSKGVDMIEARRKAALVKMGKGVERAGQSTKAVGMSQFSGGKTLKKNPENDLSTSHYTGEDLEKLGLLMTERKKLVKKIRRVTTLMRQKMLKNASINGNWYKLFKSYDRDNSGNISFAELAYVVYKELDISKLEMSLKELRSVWGVVDINGDNTVTVEEFASFMRRMEANKIDHVILETVDKQLVEGRSTQPAPSPTKSVQGGASVLTRATSPPIGRTGRHLAALGPSEEPQAVSTWLRQYRRIADYSSISQTRSFYMGNPPEENSTIANMVPRLEYNLKARQLQRIKFGEVLSSGGARYPLMEHKRDADRLYEVHGKPLYELEALEAVATSPRGTAPIDAFDQDAHWSQRLAMVPTHAMLAKQATKLADLKHKFKIKT</sequence>
<feature type="domain" description="EF-hand" evidence="3">
    <location>
        <begin position="96"/>
        <end position="131"/>
    </location>
</feature>
<feature type="compositionally biased region" description="Polar residues" evidence="2">
    <location>
        <begin position="30"/>
        <end position="41"/>
    </location>
</feature>
<keyword evidence="1" id="KW-0106">Calcium</keyword>
<dbReference type="InterPro" id="IPR018247">
    <property type="entry name" value="EF_Hand_1_Ca_BS"/>
</dbReference>
<accession>A0A7S4E891</accession>
<dbReference type="AlphaFoldDB" id="A0A7S4E891"/>
<evidence type="ECO:0000256" key="2">
    <source>
        <dbReference type="SAM" id="MobiDB-lite"/>
    </source>
</evidence>
<gene>
    <name evidence="4" type="ORF">PCAL00307_LOCUS11857</name>
</gene>
<feature type="compositionally biased region" description="Polar residues" evidence="2">
    <location>
        <begin position="189"/>
        <end position="203"/>
    </location>
</feature>
<dbReference type="CDD" id="cd00051">
    <property type="entry name" value="EFh"/>
    <property type="match status" value="1"/>
</dbReference>
<proteinExistence type="predicted"/>
<feature type="region of interest" description="Disordered" evidence="2">
    <location>
        <begin position="187"/>
        <end position="227"/>
    </location>
</feature>
<dbReference type="InterPro" id="IPR002048">
    <property type="entry name" value="EF_hand_dom"/>
</dbReference>
<evidence type="ECO:0000313" key="4">
    <source>
        <dbReference type="EMBL" id="CAE0696421.1"/>
    </source>
</evidence>
<dbReference type="SMART" id="SM00054">
    <property type="entry name" value="EFh"/>
    <property type="match status" value="2"/>
</dbReference>
<feature type="region of interest" description="Disordered" evidence="2">
    <location>
        <begin position="30"/>
        <end position="53"/>
    </location>
</feature>